<evidence type="ECO:0000256" key="1">
    <source>
        <dbReference type="ARBA" id="ARBA00035885"/>
    </source>
</evidence>
<dbReference type="Proteomes" id="UP000707245">
    <property type="component" value="Unassembled WGS sequence"/>
</dbReference>
<reference evidence="3 4" key="1">
    <citation type="submission" date="2020-07" db="EMBL/GenBank/DDBJ databases">
        <title>Halophilic bacteria isolated from french cheeses.</title>
        <authorList>
            <person name="Kothe C.I."/>
            <person name="Farah-Kraiem B."/>
            <person name="Renault P."/>
            <person name="Dridi B."/>
        </authorList>
    </citation>
    <scope>NUCLEOTIDE SEQUENCE [LARGE SCALE GENOMIC DNA]</scope>
    <source>
        <strain evidence="3 4">FME14</strain>
    </source>
</reference>
<dbReference type="PANTHER" id="PTHR12521:SF0">
    <property type="entry name" value="ADP-RIBOSE GLYCOHYDROLASE OARD1"/>
    <property type="match status" value="1"/>
</dbReference>
<dbReference type="Gene3D" id="3.40.220.10">
    <property type="entry name" value="Leucine Aminopeptidase, subunit E, domain 1"/>
    <property type="match status" value="1"/>
</dbReference>
<accession>A0ABR9FME7</accession>
<sequence>MGVEVINGNIFNSKCNYLVNPVNCDGVMGAGLALEFKLRYPDMFIKYEALCDAKKLDIGLLWIYKLELKSVLNFPTKLSWKYPSKESYLHQGLKKFVDTYQSRNIKSIAFPILGGGRGGIDGKVSLAIMQSYLSELNIDVEIYDYSVTANDDLYIEFARKITPLSSEQISAESGVKIIYIERILEALKEGRIYQLNQLLSIQGVGIKTVEKIFAYSQKLGNHVQQSDLFS</sequence>
<name>A0ABR9FME7_9GAMM</name>
<comment type="caution">
    <text evidence="3">The sequence shown here is derived from an EMBL/GenBank/DDBJ whole genome shotgun (WGS) entry which is preliminary data.</text>
</comment>
<evidence type="ECO:0000313" key="4">
    <source>
        <dbReference type="Proteomes" id="UP000707245"/>
    </source>
</evidence>
<dbReference type="RefSeq" id="WP_192541797.1">
    <property type="nucleotide sequence ID" value="NZ_JBQELX010000142.1"/>
</dbReference>
<dbReference type="InterPro" id="IPR002589">
    <property type="entry name" value="Macro_dom"/>
</dbReference>
<feature type="domain" description="Macro" evidence="2">
    <location>
        <begin position="1"/>
        <end position="151"/>
    </location>
</feature>
<proteinExistence type="predicted"/>
<dbReference type="PANTHER" id="PTHR12521">
    <property type="entry name" value="PROTEIN C6ORF130"/>
    <property type="match status" value="1"/>
</dbReference>
<dbReference type="SUPFAM" id="SSF52949">
    <property type="entry name" value="Macro domain-like"/>
    <property type="match status" value="1"/>
</dbReference>
<comment type="catalytic activity">
    <reaction evidence="1">
        <text>an N-(ADP-alpha-D-ribosyl)-thymidine in DNA + H2O = a thymidine in DNA + ADP-D-ribose</text>
        <dbReference type="Rhea" id="RHEA:71655"/>
        <dbReference type="Rhea" id="RHEA-COMP:13556"/>
        <dbReference type="Rhea" id="RHEA-COMP:18051"/>
        <dbReference type="ChEBI" id="CHEBI:15377"/>
        <dbReference type="ChEBI" id="CHEBI:57967"/>
        <dbReference type="ChEBI" id="CHEBI:137386"/>
        <dbReference type="ChEBI" id="CHEBI:191199"/>
    </reaction>
    <physiologicalReaction direction="left-to-right" evidence="1">
        <dbReference type="Rhea" id="RHEA:71656"/>
    </physiologicalReaction>
</comment>
<organism evidence="3 4">
    <name type="scientific">Pseudoalteromonas prydzensis</name>
    <dbReference type="NCBI Taxonomy" id="182141"/>
    <lineage>
        <taxon>Bacteria</taxon>
        <taxon>Pseudomonadati</taxon>
        <taxon>Pseudomonadota</taxon>
        <taxon>Gammaproteobacteria</taxon>
        <taxon>Alteromonadales</taxon>
        <taxon>Pseudoalteromonadaceae</taxon>
        <taxon>Pseudoalteromonas</taxon>
    </lineage>
</organism>
<dbReference type="EMBL" id="RRZA01000030">
    <property type="protein sequence ID" value="MBE0457993.1"/>
    <property type="molecule type" value="Genomic_DNA"/>
</dbReference>
<dbReference type="PROSITE" id="PS51154">
    <property type="entry name" value="MACRO"/>
    <property type="match status" value="1"/>
</dbReference>
<dbReference type="SMART" id="SM00506">
    <property type="entry name" value="A1pp"/>
    <property type="match status" value="1"/>
</dbReference>
<dbReference type="InterPro" id="IPR050892">
    <property type="entry name" value="ADP-ribose_metab_enzymes"/>
</dbReference>
<protein>
    <submittedName>
        <fullName evidence="3">Macro domain-containing protein</fullName>
    </submittedName>
</protein>
<keyword evidence="4" id="KW-1185">Reference proteome</keyword>
<dbReference type="Pfam" id="PF01661">
    <property type="entry name" value="Macro"/>
    <property type="match status" value="1"/>
</dbReference>
<gene>
    <name evidence="3" type="ORF">EI167_11130</name>
</gene>
<dbReference type="InterPro" id="IPR043472">
    <property type="entry name" value="Macro_dom-like"/>
</dbReference>
<evidence type="ECO:0000259" key="2">
    <source>
        <dbReference type="PROSITE" id="PS51154"/>
    </source>
</evidence>
<evidence type="ECO:0000313" key="3">
    <source>
        <dbReference type="EMBL" id="MBE0457993.1"/>
    </source>
</evidence>